<evidence type="ECO:0000256" key="3">
    <source>
        <dbReference type="ARBA" id="ARBA00022692"/>
    </source>
</evidence>
<dbReference type="PROSITE" id="PS50850">
    <property type="entry name" value="MFS"/>
    <property type="match status" value="1"/>
</dbReference>
<organism evidence="8 9">
    <name type="scientific">Parthenolecanium corni</name>
    <dbReference type="NCBI Taxonomy" id="536013"/>
    <lineage>
        <taxon>Eukaryota</taxon>
        <taxon>Metazoa</taxon>
        <taxon>Ecdysozoa</taxon>
        <taxon>Arthropoda</taxon>
        <taxon>Hexapoda</taxon>
        <taxon>Insecta</taxon>
        <taxon>Pterygota</taxon>
        <taxon>Neoptera</taxon>
        <taxon>Paraneoptera</taxon>
        <taxon>Hemiptera</taxon>
        <taxon>Sternorrhyncha</taxon>
        <taxon>Coccoidea</taxon>
        <taxon>Coccidae</taxon>
        <taxon>Parthenolecanium</taxon>
    </lineage>
</organism>
<evidence type="ECO:0000313" key="9">
    <source>
        <dbReference type="Proteomes" id="UP001367676"/>
    </source>
</evidence>
<name>A0AAN9TNI6_9HEMI</name>
<feature type="transmembrane region" description="Helical" evidence="6">
    <location>
        <begin position="68"/>
        <end position="89"/>
    </location>
</feature>
<dbReference type="InterPro" id="IPR020846">
    <property type="entry name" value="MFS_dom"/>
</dbReference>
<feature type="transmembrane region" description="Helical" evidence="6">
    <location>
        <begin position="187"/>
        <end position="207"/>
    </location>
</feature>
<evidence type="ECO:0000256" key="1">
    <source>
        <dbReference type="ARBA" id="ARBA00004141"/>
    </source>
</evidence>
<dbReference type="GO" id="GO:0022857">
    <property type="term" value="F:transmembrane transporter activity"/>
    <property type="evidence" value="ECO:0007669"/>
    <property type="project" value="InterPro"/>
</dbReference>
<dbReference type="PROSITE" id="PS00216">
    <property type="entry name" value="SUGAR_TRANSPORT_1"/>
    <property type="match status" value="1"/>
</dbReference>
<dbReference type="Proteomes" id="UP001367676">
    <property type="component" value="Unassembled WGS sequence"/>
</dbReference>
<reference evidence="8 9" key="1">
    <citation type="submission" date="2024-03" db="EMBL/GenBank/DDBJ databases">
        <title>Adaptation during the transition from Ophiocordyceps entomopathogen to insect associate is accompanied by gene loss and intensified selection.</title>
        <authorList>
            <person name="Ward C.M."/>
            <person name="Onetto C.A."/>
            <person name="Borneman A.R."/>
        </authorList>
    </citation>
    <scope>NUCLEOTIDE SEQUENCE [LARGE SCALE GENOMIC DNA]</scope>
    <source>
        <strain evidence="8">AWRI1</strain>
        <tissue evidence="8">Single Adult Female</tissue>
    </source>
</reference>
<feature type="transmembrane region" description="Helical" evidence="6">
    <location>
        <begin position="124"/>
        <end position="145"/>
    </location>
</feature>
<dbReference type="InterPro" id="IPR005829">
    <property type="entry name" value="Sugar_transporter_CS"/>
</dbReference>
<evidence type="ECO:0000256" key="4">
    <source>
        <dbReference type="ARBA" id="ARBA00022989"/>
    </source>
</evidence>
<proteinExistence type="predicted"/>
<gene>
    <name evidence="8" type="ORF">V9T40_008639</name>
</gene>
<dbReference type="Pfam" id="PF07690">
    <property type="entry name" value="MFS_1"/>
    <property type="match status" value="1"/>
</dbReference>
<feature type="transmembrane region" description="Helical" evidence="6">
    <location>
        <begin position="101"/>
        <end position="118"/>
    </location>
</feature>
<dbReference type="InterPro" id="IPR036259">
    <property type="entry name" value="MFS_trans_sf"/>
</dbReference>
<keyword evidence="9" id="KW-1185">Reference proteome</keyword>
<evidence type="ECO:0000256" key="2">
    <source>
        <dbReference type="ARBA" id="ARBA00022448"/>
    </source>
</evidence>
<dbReference type="SUPFAM" id="SSF103473">
    <property type="entry name" value="MFS general substrate transporter"/>
    <property type="match status" value="1"/>
</dbReference>
<evidence type="ECO:0000259" key="7">
    <source>
        <dbReference type="PROSITE" id="PS50850"/>
    </source>
</evidence>
<dbReference type="AlphaFoldDB" id="A0AAN9TNI6"/>
<dbReference type="InterPro" id="IPR001958">
    <property type="entry name" value="Tet-R_TetA/multi-R_MdtG-like"/>
</dbReference>
<feature type="transmembrane region" description="Helical" evidence="6">
    <location>
        <begin position="432"/>
        <end position="449"/>
    </location>
</feature>
<dbReference type="GO" id="GO:0016020">
    <property type="term" value="C:membrane"/>
    <property type="evidence" value="ECO:0007669"/>
    <property type="project" value="UniProtKB-SubCell"/>
</dbReference>
<feature type="transmembrane region" description="Helical" evidence="6">
    <location>
        <begin position="334"/>
        <end position="358"/>
    </location>
</feature>
<comment type="caution">
    <text evidence="8">The sequence shown here is derived from an EMBL/GenBank/DDBJ whole genome shotgun (WGS) entry which is preliminary data.</text>
</comment>
<feature type="transmembrane region" description="Helical" evidence="6">
    <location>
        <begin position="35"/>
        <end position="56"/>
    </location>
</feature>
<dbReference type="EMBL" id="JBBCAQ010000010">
    <property type="protein sequence ID" value="KAK7601198.1"/>
    <property type="molecule type" value="Genomic_DNA"/>
</dbReference>
<dbReference type="PRINTS" id="PR01035">
    <property type="entry name" value="TCRTETA"/>
</dbReference>
<feature type="transmembrane region" description="Helical" evidence="6">
    <location>
        <begin position="370"/>
        <end position="393"/>
    </location>
</feature>
<dbReference type="InterPro" id="IPR011701">
    <property type="entry name" value="MFS"/>
</dbReference>
<comment type="subcellular location">
    <subcellularLocation>
        <location evidence="1">Membrane</location>
        <topology evidence="1">Multi-pass membrane protein</topology>
    </subcellularLocation>
</comment>
<dbReference type="PANTHER" id="PTHR23504:SF1">
    <property type="entry name" value="GH21943P-RELATED"/>
    <property type="match status" value="1"/>
</dbReference>
<keyword evidence="3 6" id="KW-0812">Transmembrane</keyword>
<evidence type="ECO:0000313" key="8">
    <source>
        <dbReference type="EMBL" id="KAK7601198.1"/>
    </source>
</evidence>
<feature type="transmembrane region" description="Helical" evidence="6">
    <location>
        <begin position="245"/>
        <end position="270"/>
    </location>
</feature>
<keyword evidence="5 6" id="KW-0472">Membrane</keyword>
<evidence type="ECO:0000256" key="5">
    <source>
        <dbReference type="ARBA" id="ARBA00023136"/>
    </source>
</evidence>
<dbReference type="PANTHER" id="PTHR23504">
    <property type="entry name" value="MAJOR FACILITATOR SUPERFAMILY DOMAIN-CONTAINING PROTEIN 10"/>
    <property type="match status" value="1"/>
</dbReference>
<accession>A0AAN9TNI6</accession>
<sequence>MTKKVKRVAGLIIKNRKALINDHFITSTGIGKPSVFHALVIIYLEFFAWGLLTMPVMSNLMRLFPNRIFLMNGIIMGVKGFLSFLSAPLIGALSDIWGRKFFLLITVFFTCLPIPLLALNGCWFFVLTSISGVCAVTFSVIFAYVADITKEEERSSAYGIVSATFAASFVISPALGAHLLENYSENFVVALATAIAAFDVLFILVAVPESLPEKFSANYHKTTQFSWEQADPFSSLRKIGIHKTVLLICITVLFSFIPEAGMYSCLFVYIRYVIGYSMETVVIYIAALGVMAVVFQSCMGALMKMFGAKRTVLLGLFCEALHLLWFSFSTYDWMVWMAGFLASFATITYPAISSYVSVHSDGDKQGLIQGIVMGVRSLCNGIGPALFGIIFYLCDVDLYYNQKLPSAEDVSLNGTSNDVTVTNYNFIRGPPFLFGSLLTIVALLLASFIPENNSRFSTTVNSANLPVNVKNEAWSDKKKDASSPVHL</sequence>
<evidence type="ECO:0000256" key="6">
    <source>
        <dbReference type="SAM" id="Phobius"/>
    </source>
</evidence>
<feature type="transmembrane region" description="Helical" evidence="6">
    <location>
        <begin position="311"/>
        <end position="328"/>
    </location>
</feature>
<keyword evidence="2" id="KW-0813">Transport</keyword>
<protein>
    <recommendedName>
        <fullName evidence="7">Major facilitator superfamily (MFS) profile domain-containing protein</fullName>
    </recommendedName>
</protein>
<feature type="transmembrane region" description="Helical" evidence="6">
    <location>
        <begin position="157"/>
        <end position="175"/>
    </location>
</feature>
<feature type="domain" description="Major facilitator superfamily (MFS) profile" evidence="7">
    <location>
        <begin position="34"/>
        <end position="454"/>
    </location>
</feature>
<dbReference type="Gene3D" id="1.20.1250.20">
    <property type="entry name" value="MFS general substrate transporter like domains"/>
    <property type="match status" value="1"/>
</dbReference>
<feature type="transmembrane region" description="Helical" evidence="6">
    <location>
        <begin position="282"/>
        <end position="302"/>
    </location>
</feature>
<keyword evidence="4 6" id="KW-1133">Transmembrane helix</keyword>